<gene>
    <name evidence="1" type="ORF">A2431_03130</name>
</gene>
<dbReference type="Pfam" id="PF11104">
    <property type="entry name" value="PilM_2"/>
    <property type="match status" value="1"/>
</dbReference>
<organism evidence="1 2">
    <name type="scientific">Candidatus Zambryskibacteria bacterium RIFOXYC1_FULL_39_10</name>
    <dbReference type="NCBI Taxonomy" id="1802779"/>
    <lineage>
        <taxon>Bacteria</taxon>
        <taxon>Candidatus Zambryskiibacteriota</taxon>
    </lineage>
</organism>
<dbReference type="Proteomes" id="UP000177697">
    <property type="component" value="Unassembled WGS sequence"/>
</dbReference>
<dbReference type="EMBL" id="MHWW01000011">
    <property type="protein sequence ID" value="OHB15013.1"/>
    <property type="molecule type" value="Genomic_DNA"/>
</dbReference>
<evidence type="ECO:0000313" key="2">
    <source>
        <dbReference type="Proteomes" id="UP000177697"/>
    </source>
</evidence>
<proteinExistence type="predicted"/>
<dbReference type="Gene3D" id="3.30.420.40">
    <property type="match status" value="2"/>
</dbReference>
<evidence type="ECO:0000313" key="1">
    <source>
        <dbReference type="EMBL" id="OHB15013.1"/>
    </source>
</evidence>
<dbReference type="InterPro" id="IPR005883">
    <property type="entry name" value="PilM"/>
</dbReference>
<accession>A0A1G2V060</accession>
<protein>
    <recommendedName>
        <fullName evidence="3">SHS2 domain-containing protein</fullName>
    </recommendedName>
</protein>
<name>A0A1G2V060_9BACT</name>
<comment type="caution">
    <text evidence="1">The sequence shown here is derived from an EMBL/GenBank/DDBJ whole genome shotgun (WGS) entry which is preliminary data.</text>
</comment>
<dbReference type="AlphaFoldDB" id="A0A1G2V060"/>
<sequence>MISQNHMKFRLLSKYFPTEKYLKPPHIGISFSDTNIKAISFDKTSKNPVLKNIILPLEKGSIVSGSIVNENEVVKKLSEIKESLSIPFVFFTIPDELAYVFSTSITVASENDMTEGVAFIMEENVPLSLIDTVFDFEPTKIVQTEGGYDVSVVVAASAKKEIEKFVEVFYKSGFEPVGCVNESQAIANALVPRKSVETLSIVHARGNRVGIYLVKNNLVRFSTLRNISGEDYKKQFLDEYEKFLEYCIKYDTGDERAIKSVLVCGDFEYAKGVVEVVAKSSNRVKDIKLSNVWTNVFEIDKNLPTVPYEESLSFAGPIGAVLSDII</sequence>
<dbReference type="Gene3D" id="3.30.1490.300">
    <property type="match status" value="1"/>
</dbReference>
<evidence type="ECO:0008006" key="3">
    <source>
        <dbReference type="Google" id="ProtNLM"/>
    </source>
</evidence>
<reference evidence="1 2" key="1">
    <citation type="journal article" date="2016" name="Nat. Commun.">
        <title>Thousands of microbial genomes shed light on interconnected biogeochemical processes in an aquifer system.</title>
        <authorList>
            <person name="Anantharaman K."/>
            <person name="Brown C.T."/>
            <person name="Hug L.A."/>
            <person name="Sharon I."/>
            <person name="Castelle C.J."/>
            <person name="Probst A.J."/>
            <person name="Thomas B.C."/>
            <person name="Singh A."/>
            <person name="Wilkins M.J."/>
            <person name="Karaoz U."/>
            <person name="Brodie E.L."/>
            <person name="Williams K.H."/>
            <person name="Hubbard S.S."/>
            <person name="Banfield J.F."/>
        </authorList>
    </citation>
    <scope>NUCLEOTIDE SEQUENCE [LARGE SCALE GENOMIC DNA]</scope>
</reference>